<organism evidence="2 3">
    <name type="scientific">Cerrena zonata</name>
    <dbReference type="NCBI Taxonomy" id="2478898"/>
    <lineage>
        <taxon>Eukaryota</taxon>
        <taxon>Fungi</taxon>
        <taxon>Dikarya</taxon>
        <taxon>Basidiomycota</taxon>
        <taxon>Agaricomycotina</taxon>
        <taxon>Agaricomycetes</taxon>
        <taxon>Polyporales</taxon>
        <taxon>Cerrenaceae</taxon>
        <taxon>Cerrena</taxon>
    </lineage>
</organism>
<evidence type="ECO:0000256" key="1">
    <source>
        <dbReference type="SAM" id="SignalP"/>
    </source>
</evidence>
<dbReference type="AlphaFoldDB" id="A0AAW0H0B1"/>
<accession>A0AAW0H0B1</accession>
<name>A0AAW0H0B1_9APHY</name>
<comment type="caution">
    <text evidence="2">The sequence shown here is derived from an EMBL/GenBank/DDBJ whole genome shotgun (WGS) entry which is preliminary data.</text>
</comment>
<dbReference type="EMBL" id="JASBNA010000001">
    <property type="protein sequence ID" value="KAK7695979.1"/>
    <property type="molecule type" value="Genomic_DNA"/>
</dbReference>
<keyword evidence="1" id="KW-0732">Signal</keyword>
<feature type="chain" id="PRO_5044001735" evidence="1">
    <location>
        <begin position="23"/>
        <end position="202"/>
    </location>
</feature>
<evidence type="ECO:0000313" key="3">
    <source>
        <dbReference type="Proteomes" id="UP001385951"/>
    </source>
</evidence>
<protein>
    <submittedName>
        <fullName evidence="2">Uncharacterized protein</fullName>
    </submittedName>
</protein>
<sequence length="202" mass="22248">MFTSLVEKLTLVLSLCVAFVYAVPAFEGISTWSSIGNLVPGITFLEAIGPEGAGSDTANIPNYLSILSPRGLPGNATIYRNRSPPLFYIHQNNLWHFHNESTILPVQVHNSTLTSKLPLQVVVGEKDPKLARRTLVKEGQWRWQGTMLRYEQGSSSVPLFYSCQDTNGLMGLFLFTEPAPPPGGCTPFTLHSFNRAKNIPNS</sequence>
<reference evidence="2 3" key="1">
    <citation type="submission" date="2022-09" db="EMBL/GenBank/DDBJ databases">
        <authorList>
            <person name="Palmer J.M."/>
        </authorList>
    </citation>
    <scope>NUCLEOTIDE SEQUENCE [LARGE SCALE GENOMIC DNA]</scope>
    <source>
        <strain evidence="2 3">DSM 7382</strain>
    </source>
</reference>
<evidence type="ECO:0000313" key="2">
    <source>
        <dbReference type="EMBL" id="KAK7695979.1"/>
    </source>
</evidence>
<proteinExistence type="predicted"/>
<dbReference type="Proteomes" id="UP001385951">
    <property type="component" value="Unassembled WGS sequence"/>
</dbReference>
<feature type="signal peptide" evidence="1">
    <location>
        <begin position="1"/>
        <end position="22"/>
    </location>
</feature>
<gene>
    <name evidence="2" type="ORF">QCA50_000619</name>
</gene>
<keyword evidence="3" id="KW-1185">Reference proteome</keyword>